<dbReference type="Pfam" id="PF04230">
    <property type="entry name" value="PS_pyruv_trans"/>
    <property type="match status" value="1"/>
</dbReference>
<name>A0ABN2X631_9MICO</name>
<organism evidence="2 3">
    <name type="scientific">Brevibacterium salitolerans</name>
    <dbReference type="NCBI Taxonomy" id="1403566"/>
    <lineage>
        <taxon>Bacteria</taxon>
        <taxon>Bacillati</taxon>
        <taxon>Actinomycetota</taxon>
        <taxon>Actinomycetes</taxon>
        <taxon>Micrococcales</taxon>
        <taxon>Brevibacteriaceae</taxon>
        <taxon>Brevibacterium</taxon>
    </lineage>
</organism>
<dbReference type="EMBL" id="BAAAPZ010000018">
    <property type="protein sequence ID" value="GAA2105379.1"/>
    <property type="molecule type" value="Genomic_DNA"/>
</dbReference>
<dbReference type="Proteomes" id="UP001500984">
    <property type="component" value="Unassembled WGS sequence"/>
</dbReference>
<evidence type="ECO:0000313" key="2">
    <source>
        <dbReference type="EMBL" id="GAA2105379.1"/>
    </source>
</evidence>
<accession>A0ABN2X631</accession>
<keyword evidence="3" id="KW-1185">Reference proteome</keyword>
<comment type="caution">
    <text evidence="2">The sequence shown here is derived from an EMBL/GenBank/DDBJ whole genome shotgun (WGS) entry which is preliminary data.</text>
</comment>
<reference evidence="2 3" key="1">
    <citation type="journal article" date="2019" name="Int. J. Syst. Evol. Microbiol.">
        <title>The Global Catalogue of Microorganisms (GCM) 10K type strain sequencing project: providing services to taxonomists for standard genome sequencing and annotation.</title>
        <authorList>
            <consortium name="The Broad Institute Genomics Platform"/>
            <consortium name="The Broad Institute Genome Sequencing Center for Infectious Disease"/>
            <person name="Wu L."/>
            <person name="Ma J."/>
        </authorList>
    </citation>
    <scope>NUCLEOTIDE SEQUENCE [LARGE SCALE GENOMIC DNA]</scope>
    <source>
        <strain evidence="2 3">JCM 15900</strain>
    </source>
</reference>
<evidence type="ECO:0000259" key="1">
    <source>
        <dbReference type="Pfam" id="PF04230"/>
    </source>
</evidence>
<evidence type="ECO:0000313" key="3">
    <source>
        <dbReference type="Proteomes" id="UP001500984"/>
    </source>
</evidence>
<proteinExistence type="predicted"/>
<gene>
    <name evidence="2" type="ORF">GCM10009823_30760</name>
</gene>
<sequence length="292" mass="32820">MLLADGSIPMRWWGYERNFGDLLGPWLVSRMTDKPIRWVPSYEPHYLTIGSIVGHATPASVLWGTGSFGTEAKSEMAPGARYLAVRGPLTRARLEMFKQPCPKVYGDPALLVARYYPRTIEPSYELGVVLRWSETARKKSFDVEGVKLIELKTDDVEGTLDDMLACKRIISTSLHGLILADAYGIPNSWLIADTGWGKEYKFWDYLTSVRKEREPDDFDIVDQGMTIDQLIERSAFDARDIQLDLDMLYAANPFTGESETISAAEELAIQGSRDMKEGGEVNYSSAVPRYAK</sequence>
<feature type="domain" description="Polysaccharide pyruvyl transferase" evidence="1">
    <location>
        <begin position="75"/>
        <end position="187"/>
    </location>
</feature>
<dbReference type="RefSeq" id="WP_344338293.1">
    <property type="nucleotide sequence ID" value="NZ_BAAAPZ010000018.1"/>
</dbReference>
<protein>
    <recommendedName>
        <fullName evidence="1">Polysaccharide pyruvyl transferase domain-containing protein</fullName>
    </recommendedName>
</protein>
<dbReference type="InterPro" id="IPR007345">
    <property type="entry name" value="Polysacch_pyruvyl_Trfase"/>
</dbReference>